<feature type="domain" description="AAA+ ATPase" evidence="4">
    <location>
        <begin position="310"/>
        <end position="455"/>
    </location>
</feature>
<reference evidence="5 6" key="1">
    <citation type="submission" date="2019-11" db="EMBL/GenBank/DDBJ databases">
        <title>Caenimonas koreensis gen. nov., sp. nov., isolated from activated sludge.</title>
        <authorList>
            <person name="Seung H.R."/>
        </authorList>
    </citation>
    <scope>NUCLEOTIDE SEQUENCE [LARGE SCALE GENOMIC DNA]</scope>
    <source>
        <strain evidence="5 6">EMB320</strain>
    </source>
</reference>
<dbReference type="GO" id="GO:0005524">
    <property type="term" value="F:ATP binding"/>
    <property type="evidence" value="ECO:0007669"/>
    <property type="project" value="UniProtKB-KW"/>
</dbReference>
<comment type="similarity">
    <text evidence="1">Belongs to the AAA ATPase family.</text>
</comment>
<dbReference type="InterPro" id="IPR003593">
    <property type="entry name" value="AAA+_ATPase"/>
</dbReference>
<dbReference type="Proteomes" id="UP000487350">
    <property type="component" value="Unassembled WGS sequence"/>
</dbReference>
<dbReference type="EMBL" id="WJBU01000005">
    <property type="protein sequence ID" value="MRD46768.1"/>
    <property type="molecule type" value="Genomic_DNA"/>
</dbReference>
<accession>A0A844AWM1</accession>
<feature type="domain" description="AAA+ ATPase" evidence="4">
    <location>
        <begin position="563"/>
        <end position="692"/>
    </location>
</feature>
<dbReference type="InterPro" id="IPR027417">
    <property type="entry name" value="P-loop_NTPase"/>
</dbReference>
<dbReference type="PANTHER" id="PTHR23073">
    <property type="entry name" value="26S PROTEASOME REGULATORY SUBUNIT"/>
    <property type="match status" value="1"/>
</dbReference>
<dbReference type="OrthoDB" id="9802352at2"/>
<evidence type="ECO:0000313" key="5">
    <source>
        <dbReference type="EMBL" id="MRD46768.1"/>
    </source>
</evidence>
<dbReference type="InterPro" id="IPR050221">
    <property type="entry name" value="26S_Proteasome_ATPase"/>
</dbReference>
<dbReference type="SMART" id="SM00382">
    <property type="entry name" value="AAA"/>
    <property type="match status" value="2"/>
</dbReference>
<name>A0A844AWM1_9BURK</name>
<dbReference type="CDD" id="cd19481">
    <property type="entry name" value="RecA-like_protease"/>
    <property type="match status" value="1"/>
</dbReference>
<organism evidence="5 6">
    <name type="scientific">Caenimonas koreensis DSM 17982</name>
    <dbReference type="NCBI Taxonomy" id="1121255"/>
    <lineage>
        <taxon>Bacteria</taxon>
        <taxon>Pseudomonadati</taxon>
        <taxon>Pseudomonadota</taxon>
        <taxon>Betaproteobacteria</taxon>
        <taxon>Burkholderiales</taxon>
        <taxon>Comamonadaceae</taxon>
        <taxon>Caenimonas</taxon>
    </lineage>
</organism>
<keyword evidence="3" id="KW-0067">ATP-binding</keyword>
<evidence type="ECO:0000256" key="1">
    <source>
        <dbReference type="ARBA" id="ARBA00006914"/>
    </source>
</evidence>
<dbReference type="SUPFAM" id="SSF52540">
    <property type="entry name" value="P-loop containing nucleoside triphosphate hydrolases"/>
    <property type="match status" value="2"/>
</dbReference>
<comment type="caution">
    <text evidence="5">The sequence shown here is derived from an EMBL/GenBank/DDBJ whole genome shotgun (WGS) entry which is preliminary data.</text>
</comment>
<keyword evidence="6" id="KW-1185">Reference proteome</keyword>
<evidence type="ECO:0000256" key="3">
    <source>
        <dbReference type="ARBA" id="ARBA00022840"/>
    </source>
</evidence>
<sequence>MRCWRLSKVVKRSADVQVLPSPGLKNAPVLDLMCSHFVLTLAAKQGGKFNVRRDLNGLLSLAGRHLVWPAPALARLREFLGRRCKDNEFWRNHEALSTQEFLDRHGVWRGPYEEGTLFFYLDEYAKDQPKDLLSVLAVTGDWLTNALKKQSTLVEKNIDALSGLLQLNKAERALLLYGTLARYQRDLRSILVEFKVNNAPEAYAAIAELAGVSATEVGEALRAGSRLERIGLVENLISEHNITDLADLMKVSEKLPPVLMREYRDQNELMAVFTRPSAKSSLDLGDFSFVQEDAAVLCSLLRNAVSRKEPGVNVLLYGPPGTGKTELAKVVAQAANLELFEVEYADRDGNSLSGRDRYRSLQIAQVFLKGSAQAALLFDEVEDVFPPISSEAAQLMARADQVVAPPTGSVSGKAWVNQILETNAVPTIWVTNRIEQIDPAFRRRFAYHLELKSPPPGAREGIVRKTLEGVPVSDEFVGKLTSRKGLTPAQIRTAVRFAALASDEPAAIETLIDRQLRNSDQALGNRANEAGARRSVTHYDLDMLNVETRFEIPRIVQALRAGGHGTLCFYGAPGTGKTALAEHIAKALDKPLLIKQASDLMSKFVGETEQNMAAMFREAENEKAVLLLDEADSFLQDRRGAQRTYEVTEVNEMLQGMERFNGIFVCTTNLLDRIDQAALRRFTFKIRFKPLTQQQRERMFVTEALDGDQASLTPAVIARLARLDQLCPGDFAAVKRQVDILSATFTAEEFIEQLEAEHRIKPEVRESRGMGFVQ</sequence>
<dbReference type="GO" id="GO:0016887">
    <property type="term" value="F:ATP hydrolysis activity"/>
    <property type="evidence" value="ECO:0007669"/>
    <property type="project" value="InterPro"/>
</dbReference>
<dbReference type="AlphaFoldDB" id="A0A844AWM1"/>
<gene>
    <name evidence="5" type="ORF">GHT07_05745</name>
</gene>
<protein>
    <submittedName>
        <fullName evidence="5">AAA family ATPase</fullName>
    </submittedName>
</protein>
<proteinExistence type="inferred from homology"/>
<dbReference type="Gene3D" id="3.40.50.300">
    <property type="entry name" value="P-loop containing nucleotide triphosphate hydrolases"/>
    <property type="match status" value="2"/>
</dbReference>
<evidence type="ECO:0000259" key="4">
    <source>
        <dbReference type="SMART" id="SM00382"/>
    </source>
</evidence>
<dbReference type="Pfam" id="PF00004">
    <property type="entry name" value="AAA"/>
    <property type="match status" value="2"/>
</dbReference>
<keyword evidence="2" id="KW-0547">Nucleotide-binding</keyword>
<evidence type="ECO:0000256" key="2">
    <source>
        <dbReference type="ARBA" id="ARBA00022741"/>
    </source>
</evidence>
<dbReference type="RefSeq" id="WP_153584112.1">
    <property type="nucleotide sequence ID" value="NZ_WJBU01000005.1"/>
</dbReference>
<dbReference type="InterPro" id="IPR003959">
    <property type="entry name" value="ATPase_AAA_core"/>
</dbReference>
<evidence type="ECO:0000313" key="6">
    <source>
        <dbReference type="Proteomes" id="UP000487350"/>
    </source>
</evidence>